<dbReference type="AlphaFoldDB" id="R7T3G8"/>
<dbReference type="GO" id="GO:0008270">
    <property type="term" value="F:zinc ion binding"/>
    <property type="evidence" value="ECO:0007669"/>
    <property type="project" value="InterPro"/>
</dbReference>
<name>R7T3G8_CAPTE</name>
<dbReference type="InterPro" id="IPR003593">
    <property type="entry name" value="AAA+_ATPase"/>
</dbReference>
<evidence type="ECO:0000256" key="2">
    <source>
        <dbReference type="ARBA" id="ARBA00004141"/>
    </source>
</evidence>
<proteinExistence type="inferred from homology"/>
<dbReference type="FunFam" id="3.40.50.300:FF:000277">
    <property type="entry name" value="ATP-dependent zinc metalloprotease FtsH"/>
    <property type="match status" value="1"/>
</dbReference>
<gene>
    <name evidence="20" type="ORF">CAPTEDRAFT_150049</name>
</gene>
<keyword evidence="14 18" id="KW-1133">Transmembrane helix</keyword>
<dbReference type="GO" id="GO:0005745">
    <property type="term" value="C:m-AAA complex"/>
    <property type="evidence" value="ECO:0007669"/>
    <property type="project" value="TreeGrafter"/>
</dbReference>
<keyword evidence="22" id="KW-1185">Reference proteome</keyword>
<keyword evidence="9" id="KW-0547">Nucleotide-binding</keyword>
<keyword evidence="8" id="KW-0479">Metal-binding</keyword>
<dbReference type="FunCoup" id="R7T3G8">
    <property type="interactions" value="944"/>
</dbReference>
<dbReference type="EMBL" id="KB312379">
    <property type="protein sequence ID" value="ELT87302.1"/>
    <property type="molecule type" value="Genomic_DNA"/>
</dbReference>
<comment type="similarity">
    <text evidence="5">In the N-terminal section; belongs to the AAA ATPase family.</text>
</comment>
<keyword evidence="10" id="KW-0378">Hydrolase</keyword>
<dbReference type="InterPro" id="IPR041569">
    <property type="entry name" value="AAA_lid_3"/>
</dbReference>
<dbReference type="EMBL" id="AMQN01003632">
    <property type="status" value="NOT_ANNOTATED_CDS"/>
    <property type="molecule type" value="Genomic_DNA"/>
</dbReference>
<accession>R7T3G8</accession>
<evidence type="ECO:0000259" key="19">
    <source>
        <dbReference type="SMART" id="SM00382"/>
    </source>
</evidence>
<evidence type="ECO:0000256" key="3">
    <source>
        <dbReference type="ARBA" id="ARBA00004173"/>
    </source>
</evidence>
<evidence type="ECO:0000256" key="9">
    <source>
        <dbReference type="ARBA" id="ARBA00022741"/>
    </source>
</evidence>
<keyword evidence="6" id="KW-0645">Protease</keyword>
<evidence type="ECO:0000256" key="5">
    <source>
        <dbReference type="ARBA" id="ARBA00010550"/>
    </source>
</evidence>
<dbReference type="GO" id="GO:0004222">
    <property type="term" value="F:metalloendopeptidase activity"/>
    <property type="evidence" value="ECO:0007669"/>
    <property type="project" value="InterPro"/>
</dbReference>
<evidence type="ECO:0000256" key="12">
    <source>
        <dbReference type="ARBA" id="ARBA00022840"/>
    </source>
</evidence>
<evidence type="ECO:0000256" key="18">
    <source>
        <dbReference type="SAM" id="Phobius"/>
    </source>
</evidence>
<dbReference type="InterPro" id="IPR005936">
    <property type="entry name" value="FtsH"/>
</dbReference>
<evidence type="ECO:0000256" key="13">
    <source>
        <dbReference type="ARBA" id="ARBA00022946"/>
    </source>
</evidence>
<evidence type="ECO:0000313" key="20">
    <source>
        <dbReference type="EMBL" id="ELT87302.1"/>
    </source>
</evidence>
<dbReference type="Proteomes" id="UP000014760">
    <property type="component" value="Unassembled WGS sequence"/>
</dbReference>
<evidence type="ECO:0000256" key="11">
    <source>
        <dbReference type="ARBA" id="ARBA00022833"/>
    </source>
</evidence>
<dbReference type="HOGENOM" id="CLU_000688_23_2_1"/>
<keyword evidence="7 18" id="KW-0812">Transmembrane</keyword>
<dbReference type="Gene3D" id="3.40.1690.20">
    <property type="match status" value="1"/>
</dbReference>
<reference evidence="21" key="3">
    <citation type="submission" date="2015-06" db="UniProtKB">
        <authorList>
            <consortium name="EnsemblMetazoa"/>
        </authorList>
    </citation>
    <scope>IDENTIFICATION</scope>
</reference>
<keyword evidence="11" id="KW-0862">Zinc</keyword>
<dbReference type="Pfam" id="PF17862">
    <property type="entry name" value="AAA_lid_3"/>
    <property type="match status" value="1"/>
</dbReference>
<comment type="similarity">
    <text evidence="4">In the C-terminal section; belongs to the peptidase M41 family.</text>
</comment>
<dbReference type="GO" id="GO:0016887">
    <property type="term" value="F:ATP hydrolysis activity"/>
    <property type="evidence" value="ECO:0007669"/>
    <property type="project" value="InterPro"/>
</dbReference>
<dbReference type="OrthoDB" id="1413014at2759"/>
<evidence type="ECO:0000256" key="15">
    <source>
        <dbReference type="ARBA" id="ARBA00023049"/>
    </source>
</evidence>
<dbReference type="InterPro" id="IPR011546">
    <property type="entry name" value="Pept_M41_FtsH_extracell"/>
</dbReference>
<reference evidence="20 22" key="2">
    <citation type="journal article" date="2013" name="Nature">
        <title>Insights into bilaterian evolution from three spiralian genomes.</title>
        <authorList>
            <person name="Simakov O."/>
            <person name="Marletaz F."/>
            <person name="Cho S.J."/>
            <person name="Edsinger-Gonzales E."/>
            <person name="Havlak P."/>
            <person name="Hellsten U."/>
            <person name="Kuo D.H."/>
            <person name="Larsson T."/>
            <person name="Lv J."/>
            <person name="Arendt D."/>
            <person name="Savage R."/>
            <person name="Osoegawa K."/>
            <person name="de Jong P."/>
            <person name="Grimwood J."/>
            <person name="Chapman J.A."/>
            <person name="Shapiro H."/>
            <person name="Aerts A."/>
            <person name="Otillar R.P."/>
            <person name="Terry A.Y."/>
            <person name="Boore J.L."/>
            <person name="Grigoriev I.V."/>
            <person name="Lindberg D.R."/>
            <person name="Seaver E.C."/>
            <person name="Weisblat D.A."/>
            <person name="Putnam N.H."/>
            <person name="Rokhsar D.S."/>
        </authorList>
    </citation>
    <scope>NUCLEOTIDE SEQUENCE</scope>
    <source>
        <strain evidence="20 22">I ESC-2004</strain>
    </source>
</reference>
<feature type="transmembrane region" description="Helical" evidence="18">
    <location>
        <begin position="107"/>
        <end position="127"/>
    </location>
</feature>
<dbReference type="NCBIfam" id="TIGR01241">
    <property type="entry name" value="FtsH_fam"/>
    <property type="match status" value="1"/>
</dbReference>
<evidence type="ECO:0000313" key="21">
    <source>
        <dbReference type="EnsemblMetazoa" id="CapteP150049"/>
    </source>
</evidence>
<dbReference type="SUPFAM" id="SSF52540">
    <property type="entry name" value="P-loop containing nucleoside triphosphate hydrolases"/>
    <property type="match status" value="1"/>
</dbReference>
<dbReference type="Gene3D" id="3.40.50.300">
    <property type="entry name" value="P-loop containing nucleotide triphosphate hydrolases"/>
    <property type="match status" value="1"/>
</dbReference>
<evidence type="ECO:0000256" key="1">
    <source>
        <dbReference type="ARBA" id="ARBA00001947"/>
    </source>
</evidence>
<comment type="subcellular location">
    <subcellularLocation>
        <location evidence="2">Membrane</location>
        <topology evidence="2">Multi-pass membrane protein</topology>
    </subcellularLocation>
    <subcellularLocation>
        <location evidence="3">Mitochondrion</location>
    </subcellularLocation>
</comment>
<organism evidence="20">
    <name type="scientific">Capitella teleta</name>
    <name type="common">Polychaete worm</name>
    <dbReference type="NCBI Taxonomy" id="283909"/>
    <lineage>
        <taxon>Eukaryota</taxon>
        <taxon>Metazoa</taxon>
        <taxon>Spiralia</taxon>
        <taxon>Lophotrochozoa</taxon>
        <taxon>Annelida</taxon>
        <taxon>Polychaeta</taxon>
        <taxon>Sedentaria</taxon>
        <taxon>Scolecida</taxon>
        <taxon>Capitellidae</taxon>
        <taxon>Capitella</taxon>
    </lineage>
</organism>
<protein>
    <recommendedName>
        <fullName evidence="19">AAA+ ATPase domain-containing protein</fullName>
    </recommendedName>
</protein>
<evidence type="ECO:0000256" key="10">
    <source>
        <dbReference type="ARBA" id="ARBA00022801"/>
    </source>
</evidence>
<dbReference type="InterPro" id="IPR003959">
    <property type="entry name" value="ATPase_AAA_core"/>
</dbReference>
<dbReference type="FunFam" id="1.10.8.60:FF:000033">
    <property type="entry name" value="paraplegin isoform X1"/>
    <property type="match status" value="1"/>
</dbReference>
<dbReference type="MEROPS" id="M41.006"/>
<evidence type="ECO:0000256" key="14">
    <source>
        <dbReference type="ARBA" id="ARBA00022989"/>
    </source>
</evidence>
<dbReference type="Gene3D" id="1.20.58.760">
    <property type="entry name" value="Peptidase M41"/>
    <property type="match status" value="1"/>
</dbReference>
<evidence type="ECO:0000256" key="4">
    <source>
        <dbReference type="ARBA" id="ARBA00010044"/>
    </source>
</evidence>
<evidence type="ECO:0000256" key="8">
    <source>
        <dbReference type="ARBA" id="ARBA00022723"/>
    </source>
</evidence>
<dbReference type="EnsemblMetazoa" id="CapteT150049">
    <property type="protein sequence ID" value="CapteP150049"/>
    <property type="gene ID" value="CapteG150049"/>
</dbReference>
<evidence type="ECO:0000313" key="22">
    <source>
        <dbReference type="Proteomes" id="UP000014760"/>
    </source>
</evidence>
<dbReference type="HAMAP" id="MF_01458">
    <property type="entry name" value="FtsH"/>
    <property type="match status" value="1"/>
</dbReference>
<sequence>MASIMYFLQSSLDRYRHISWNTFENDMLLKGEVSKVIIIPNREMVCVFLQPGAIVNGRKAADPEHFYYSLKVSDVNKVEEKIRNLEKGMGIPLGQGTSITYERRSECVPVAIALISCVMLGLFVFMMKSLSSSISTFNPTNIAQTKAKYVRVDKIAKQGRGITFKDVAGLHEAKVEIMEFVDYLKRPEKFKSIGARIPKGALLLGPPGCGKTLLAKAVANEAEVPFLAMAGSDFVEMIGGLGASRVRDLFKDARENSPCIVYIDEIDAIGRSRGGQNVAEGSGEGEQTLNQLLVEMDGMGSTQGVIMLASTNRADILDKALLRPGRFDRHILIDLPTLQERRETFDLYLKKLKTASPAVNYIENLAQLSPGMSGADIANICNEAALYAARHKKKAIDVSDFDYAVERVIAGVAKKSTVLSQMEKKILAYHEAGHALVGWLLEHTDVLLKVTIVPRTSKALGFAQYMPKENVLYSKDELFDKMCMAMGGRVAESLTFNTVSQGAQDDLSRITKMAYLQIRELGMNDKVGPVSYGVENEANVKPYSMYLGQVIDEEARILIAKSYKATEKILRENKEKLRVISEALLEKECLSYKDMEELVGPPTFGKKSPLTSEWDEKKND</sequence>
<dbReference type="CDD" id="cd19501">
    <property type="entry name" value="RecA-like_FtsH"/>
    <property type="match status" value="1"/>
</dbReference>
<keyword evidence="12" id="KW-0067">ATP-binding</keyword>
<feature type="domain" description="AAA+ ATPase" evidence="19">
    <location>
        <begin position="197"/>
        <end position="337"/>
    </location>
</feature>
<dbReference type="Pfam" id="PF06480">
    <property type="entry name" value="FtsH_ext"/>
    <property type="match status" value="1"/>
</dbReference>
<dbReference type="FunFam" id="1.20.58.760:FF:000003">
    <property type="entry name" value="AFG3-like AAA ATPase 2"/>
    <property type="match status" value="1"/>
</dbReference>
<feature type="region of interest" description="Disordered" evidence="17">
    <location>
        <begin position="600"/>
        <end position="620"/>
    </location>
</feature>
<dbReference type="GO" id="GO:0004176">
    <property type="term" value="F:ATP-dependent peptidase activity"/>
    <property type="evidence" value="ECO:0007669"/>
    <property type="project" value="InterPro"/>
</dbReference>
<comment type="cofactor">
    <cofactor evidence="1">
        <name>Zn(2+)</name>
        <dbReference type="ChEBI" id="CHEBI:29105"/>
    </cofactor>
</comment>
<evidence type="ECO:0000256" key="6">
    <source>
        <dbReference type="ARBA" id="ARBA00022670"/>
    </source>
</evidence>
<evidence type="ECO:0000256" key="7">
    <source>
        <dbReference type="ARBA" id="ARBA00022692"/>
    </source>
</evidence>
<dbReference type="InterPro" id="IPR000642">
    <property type="entry name" value="Peptidase_M41"/>
</dbReference>
<dbReference type="PANTHER" id="PTHR43655">
    <property type="entry name" value="ATP-DEPENDENT PROTEASE"/>
    <property type="match status" value="1"/>
</dbReference>
<dbReference type="OMA" id="RMKSMKS"/>
<dbReference type="SMART" id="SM00382">
    <property type="entry name" value="AAA"/>
    <property type="match status" value="1"/>
</dbReference>
<dbReference type="Pfam" id="PF00004">
    <property type="entry name" value="AAA"/>
    <property type="match status" value="1"/>
</dbReference>
<dbReference type="SUPFAM" id="SSF140990">
    <property type="entry name" value="FtsH protease domain-like"/>
    <property type="match status" value="1"/>
</dbReference>
<keyword evidence="16 18" id="KW-0472">Membrane</keyword>
<keyword evidence="13" id="KW-0809">Transit peptide</keyword>
<dbReference type="STRING" id="283909.R7T3G8"/>
<evidence type="ECO:0000256" key="17">
    <source>
        <dbReference type="SAM" id="MobiDB-lite"/>
    </source>
</evidence>
<evidence type="ECO:0000256" key="16">
    <source>
        <dbReference type="ARBA" id="ARBA00023136"/>
    </source>
</evidence>
<dbReference type="Gene3D" id="1.10.8.60">
    <property type="match status" value="1"/>
</dbReference>
<dbReference type="PANTHER" id="PTHR43655:SF8">
    <property type="entry name" value="PARAPLEGIN"/>
    <property type="match status" value="1"/>
</dbReference>
<reference evidence="22" key="1">
    <citation type="submission" date="2012-12" db="EMBL/GenBank/DDBJ databases">
        <authorList>
            <person name="Hellsten U."/>
            <person name="Grimwood J."/>
            <person name="Chapman J.A."/>
            <person name="Shapiro H."/>
            <person name="Aerts A."/>
            <person name="Otillar R.P."/>
            <person name="Terry A.Y."/>
            <person name="Boore J.L."/>
            <person name="Simakov O."/>
            <person name="Marletaz F."/>
            <person name="Cho S.-J."/>
            <person name="Edsinger-Gonzales E."/>
            <person name="Havlak P."/>
            <person name="Kuo D.-H."/>
            <person name="Larsson T."/>
            <person name="Lv J."/>
            <person name="Arendt D."/>
            <person name="Savage R."/>
            <person name="Osoegawa K."/>
            <person name="de Jong P."/>
            <person name="Lindberg D.R."/>
            <person name="Seaver E.C."/>
            <person name="Weisblat D.A."/>
            <person name="Putnam N.H."/>
            <person name="Grigoriev I.V."/>
            <person name="Rokhsar D.S."/>
        </authorList>
    </citation>
    <scope>NUCLEOTIDE SEQUENCE</scope>
    <source>
        <strain evidence="22">I ESC-2004</strain>
    </source>
</reference>
<dbReference type="Pfam" id="PF01434">
    <property type="entry name" value="Peptidase_M41"/>
    <property type="match status" value="1"/>
</dbReference>
<dbReference type="GO" id="GO:0005524">
    <property type="term" value="F:ATP binding"/>
    <property type="evidence" value="ECO:0007669"/>
    <property type="project" value="UniProtKB-KW"/>
</dbReference>
<keyword evidence="15" id="KW-0482">Metalloprotease</keyword>
<dbReference type="InterPro" id="IPR050928">
    <property type="entry name" value="ATP-dep_Zn_Metalloprotease"/>
</dbReference>
<dbReference type="InterPro" id="IPR027417">
    <property type="entry name" value="P-loop_NTPase"/>
</dbReference>
<dbReference type="InterPro" id="IPR037219">
    <property type="entry name" value="Peptidase_M41-like"/>
</dbReference>
<dbReference type="GO" id="GO:0034982">
    <property type="term" value="P:mitochondrial protein processing"/>
    <property type="evidence" value="ECO:0007669"/>
    <property type="project" value="TreeGrafter"/>
</dbReference>